<dbReference type="Proteomes" id="UP000642468">
    <property type="component" value="Unassembled WGS sequence"/>
</dbReference>
<gene>
    <name evidence="3" type="ORF">IC231_12950</name>
</gene>
<evidence type="ECO:0000313" key="3">
    <source>
        <dbReference type="EMBL" id="MBD2715946.1"/>
    </source>
</evidence>
<sequence length="160" mass="17120">MVRLFLLLCYLVLFSGIAKQAVAQASPDALFAVGSTSESAGIAETKADIVLMDISRFSNGKKDTLRAIAKLFARRRTASIAGISIGVVSLTMLMPMALASTDFMSVASGVGLLGVMPTAIGTAKYIRFSSKKEVALLVSYTNGAPLPERIIARLRPRYFR</sequence>
<keyword evidence="1" id="KW-0472">Membrane</keyword>
<evidence type="ECO:0000256" key="2">
    <source>
        <dbReference type="SAM" id="SignalP"/>
    </source>
</evidence>
<feature type="transmembrane region" description="Helical" evidence="1">
    <location>
        <begin position="78"/>
        <end position="97"/>
    </location>
</feature>
<keyword evidence="2" id="KW-0732">Signal</keyword>
<dbReference type="RefSeq" id="WP_190784895.1">
    <property type="nucleotide sequence ID" value="NZ_JACWZZ010000002.1"/>
</dbReference>
<name>A0ABR8JJQ4_9BACT</name>
<evidence type="ECO:0000256" key="1">
    <source>
        <dbReference type="SAM" id="Phobius"/>
    </source>
</evidence>
<keyword evidence="4" id="KW-1185">Reference proteome</keyword>
<protein>
    <submittedName>
        <fullName evidence="3">Uncharacterized protein</fullName>
    </submittedName>
</protein>
<feature type="signal peptide" evidence="2">
    <location>
        <begin position="1"/>
        <end position="23"/>
    </location>
</feature>
<keyword evidence="1" id="KW-0812">Transmembrane</keyword>
<comment type="caution">
    <text evidence="3">The sequence shown here is derived from an EMBL/GenBank/DDBJ whole genome shotgun (WGS) entry which is preliminary data.</text>
</comment>
<keyword evidence="1" id="KW-1133">Transmembrane helix</keyword>
<dbReference type="EMBL" id="JACWZZ010000002">
    <property type="protein sequence ID" value="MBD2715946.1"/>
    <property type="molecule type" value="Genomic_DNA"/>
</dbReference>
<reference evidence="3 4" key="1">
    <citation type="submission" date="2020-09" db="EMBL/GenBank/DDBJ databases">
        <authorList>
            <person name="Kim M.K."/>
        </authorList>
    </citation>
    <scope>NUCLEOTIDE SEQUENCE [LARGE SCALE GENOMIC DNA]</scope>
    <source>
        <strain evidence="3 4">BT646</strain>
    </source>
</reference>
<organism evidence="3 4">
    <name type="scientific">Hymenobacter duratus</name>
    <dbReference type="NCBI Taxonomy" id="2771356"/>
    <lineage>
        <taxon>Bacteria</taxon>
        <taxon>Pseudomonadati</taxon>
        <taxon>Bacteroidota</taxon>
        <taxon>Cytophagia</taxon>
        <taxon>Cytophagales</taxon>
        <taxon>Hymenobacteraceae</taxon>
        <taxon>Hymenobacter</taxon>
    </lineage>
</organism>
<evidence type="ECO:0000313" key="4">
    <source>
        <dbReference type="Proteomes" id="UP000642468"/>
    </source>
</evidence>
<accession>A0ABR8JJQ4</accession>
<feature type="transmembrane region" description="Helical" evidence="1">
    <location>
        <begin position="103"/>
        <end position="123"/>
    </location>
</feature>
<feature type="chain" id="PRO_5046226084" evidence="2">
    <location>
        <begin position="24"/>
        <end position="160"/>
    </location>
</feature>
<proteinExistence type="predicted"/>